<organism evidence="1 3">
    <name type="scientific">Didymodactylos carnosus</name>
    <dbReference type="NCBI Taxonomy" id="1234261"/>
    <lineage>
        <taxon>Eukaryota</taxon>
        <taxon>Metazoa</taxon>
        <taxon>Spiralia</taxon>
        <taxon>Gnathifera</taxon>
        <taxon>Rotifera</taxon>
        <taxon>Eurotatoria</taxon>
        <taxon>Bdelloidea</taxon>
        <taxon>Philodinida</taxon>
        <taxon>Philodinidae</taxon>
        <taxon>Didymodactylos</taxon>
    </lineage>
</organism>
<protein>
    <submittedName>
        <fullName evidence="1">Uncharacterized protein</fullName>
    </submittedName>
</protein>
<dbReference type="Proteomes" id="UP000682733">
    <property type="component" value="Unassembled WGS sequence"/>
</dbReference>
<comment type="caution">
    <text evidence="1">The sequence shown here is derived from an EMBL/GenBank/DDBJ whole genome shotgun (WGS) entry which is preliminary data.</text>
</comment>
<evidence type="ECO:0000313" key="1">
    <source>
        <dbReference type="EMBL" id="CAF1273076.1"/>
    </source>
</evidence>
<dbReference type="EMBL" id="CAJNOK010017939">
    <property type="protein sequence ID" value="CAF1273076.1"/>
    <property type="molecule type" value="Genomic_DNA"/>
</dbReference>
<evidence type="ECO:0000313" key="2">
    <source>
        <dbReference type="EMBL" id="CAF4078432.1"/>
    </source>
</evidence>
<accession>A0A8S2ETV2</accession>
<gene>
    <name evidence="1" type="ORF">OVA965_LOCUS27279</name>
    <name evidence="2" type="ORF">TMI583_LOCUS28026</name>
</gene>
<proteinExistence type="predicted"/>
<dbReference type="Proteomes" id="UP000677228">
    <property type="component" value="Unassembled WGS sequence"/>
</dbReference>
<sequence>MENSHSGASSISQSPPLFNTNEAVVDKLLERVKTSDDLCLIKCLRIRDDLGLVLCETCSTFKNGAPSSIIRGVKASFGHFVFCQTIARSADVTEEELNRKQYFEDFLKKNRIAGMNVGRCALFCIRSGLGGLKFEESLNLMDLCGAPIGTYRHSKWFFDRIRTVMADIIISWVTHYLETPNPITKHRPAFPITVDKATFLRRSVQITMILTIIDGEITPIYLKAPSPLCLSELTGKELATNCVEVLQTFGLSQFTLQQQLVGGAVDGAYLHLNIDKHLYDEIGMNVDWLCLSWDPAHLIGLAVNDLKKKRSYMCYGKSYEQLIETADELDEDILDLRRFHETRFVSSERRVYETIFRDWAVLYKLHEKSSVGNDLMHGNISARTRMHSQEEDDSSYNRINDLASPKHPVPNESNVTQEMNSISDDNGACGGTMAFDRESPIFPDNDGIEPESNNDRNNVEKENIENTYLQMYYEDLKLGIFKERPITRGRSEYGLEDPTEKIRTRLA</sequence>
<dbReference type="AlphaFoldDB" id="A0A8S2ETV2"/>
<name>A0A8S2ETV2_9BILA</name>
<dbReference type="EMBL" id="CAJOBA010039502">
    <property type="protein sequence ID" value="CAF4078432.1"/>
    <property type="molecule type" value="Genomic_DNA"/>
</dbReference>
<reference evidence="1" key="1">
    <citation type="submission" date="2021-02" db="EMBL/GenBank/DDBJ databases">
        <authorList>
            <person name="Nowell W R."/>
        </authorList>
    </citation>
    <scope>NUCLEOTIDE SEQUENCE</scope>
</reference>
<evidence type="ECO:0000313" key="3">
    <source>
        <dbReference type="Proteomes" id="UP000677228"/>
    </source>
</evidence>